<proteinExistence type="predicted"/>
<dbReference type="InterPro" id="IPR010394">
    <property type="entry name" value="5-nucleotidase"/>
</dbReference>
<dbReference type="GO" id="GO:0000287">
    <property type="term" value="F:magnesium ion binding"/>
    <property type="evidence" value="ECO:0007669"/>
    <property type="project" value="InterPro"/>
</dbReference>
<evidence type="ECO:0000313" key="1">
    <source>
        <dbReference type="Ensembl" id="ENSMMDP00005026341.1"/>
    </source>
</evidence>
<sequence>MVSTVRNPEAKQKDAQRALVVALTCQELFHLGGAEVSSSEPYAPGVAFPLLQAMQVVNERLLELNPEETLLFDVVLLAADCQQHQDRIIATTRHYGLDVSRFCFCSRDEFTHLLLRERTHLFLCTDARQVATASHTGVAAALLQPAPSRPTQQLRVLFCTDPADRPGTSQQVCQVAGLLGAMRSRLGVACGALSIILLTVQGGRESCGRALLTLRSWGLGVDEAYCLAGAPGGPALSLLAPHILFPDGSALQA</sequence>
<dbReference type="PANTHER" id="PTHR31367:SF3">
    <property type="entry name" value="CYTOSOLIC 5'-NUCLEOTIDASE 1A"/>
    <property type="match status" value="1"/>
</dbReference>
<name>A0A667YZ29_9TELE</name>
<dbReference type="Ensembl" id="ENSMMDT00005026892.1">
    <property type="protein sequence ID" value="ENSMMDP00005026341.1"/>
    <property type="gene ID" value="ENSMMDG00005012592.1"/>
</dbReference>
<dbReference type="GeneID" id="115360160"/>
<dbReference type="GO" id="GO:0000166">
    <property type="term" value="F:nucleotide binding"/>
    <property type="evidence" value="ECO:0007669"/>
    <property type="project" value="InterPro"/>
</dbReference>
<dbReference type="Pfam" id="PF06189">
    <property type="entry name" value="5-nucleotidase"/>
    <property type="match status" value="2"/>
</dbReference>
<dbReference type="GO" id="GO:0046085">
    <property type="term" value="P:adenosine metabolic process"/>
    <property type="evidence" value="ECO:0007669"/>
    <property type="project" value="TreeGrafter"/>
</dbReference>
<reference evidence="1" key="3">
    <citation type="submission" date="2025-09" db="UniProtKB">
        <authorList>
            <consortium name="Ensembl"/>
        </authorList>
    </citation>
    <scope>IDENTIFICATION</scope>
</reference>
<dbReference type="AlphaFoldDB" id="A0A667YZ29"/>
<evidence type="ECO:0000313" key="2">
    <source>
        <dbReference type="Proteomes" id="UP000472263"/>
    </source>
</evidence>
<dbReference type="GO" id="GO:0008253">
    <property type="term" value="F:5'-nucleotidase activity"/>
    <property type="evidence" value="ECO:0007669"/>
    <property type="project" value="InterPro"/>
</dbReference>
<dbReference type="FunCoup" id="A0A667YZ29">
    <property type="interactions" value="176"/>
</dbReference>
<gene>
    <name evidence="1" type="primary">LOC115360160</name>
</gene>
<reference evidence="1" key="1">
    <citation type="submission" date="2019-06" db="EMBL/GenBank/DDBJ databases">
        <authorList>
            <consortium name="Wellcome Sanger Institute Data Sharing"/>
        </authorList>
    </citation>
    <scope>NUCLEOTIDE SEQUENCE [LARGE SCALE GENOMIC DNA]</scope>
</reference>
<dbReference type="OrthoDB" id="9994138at2759"/>
<dbReference type="GO" id="GO:0009117">
    <property type="term" value="P:nucleotide metabolic process"/>
    <property type="evidence" value="ECO:0007669"/>
    <property type="project" value="InterPro"/>
</dbReference>
<dbReference type="RefSeq" id="XP_029908698.1">
    <property type="nucleotide sequence ID" value="XM_030052838.1"/>
</dbReference>
<protein>
    <submittedName>
        <fullName evidence="1">Cytosolic 5'-nucleotidase 1A-like</fullName>
    </submittedName>
</protein>
<dbReference type="InParanoid" id="A0A667YZ29"/>
<accession>A0A667YZ29</accession>
<dbReference type="PANTHER" id="PTHR31367">
    <property type="entry name" value="CYTOSOLIC 5'-NUCLEOTIDASE 1 FAMILY MEMBER"/>
    <property type="match status" value="1"/>
</dbReference>
<organism evidence="1 2">
    <name type="scientific">Myripristis murdjan</name>
    <name type="common">pinecone soldierfish</name>
    <dbReference type="NCBI Taxonomy" id="586833"/>
    <lineage>
        <taxon>Eukaryota</taxon>
        <taxon>Metazoa</taxon>
        <taxon>Chordata</taxon>
        <taxon>Craniata</taxon>
        <taxon>Vertebrata</taxon>
        <taxon>Euteleostomi</taxon>
        <taxon>Actinopterygii</taxon>
        <taxon>Neopterygii</taxon>
        <taxon>Teleostei</taxon>
        <taxon>Neoteleostei</taxon>
        <taxon>Acanthomorphata</taxon>
        <taxon>Holocentriformes</taxon>
        <taxon>Holocentridae</taxon>
        <taxon>Myripristis</taxon>
    </lineage>
</organism>
<reference evidence="1" key="2">
    <citation type="submission" date="2025-08" db="UniProtKB">
        <authorList>
            <consortium name="Ensembl"/>
        </authorList>
    </citation>
    <scope>IDENTIFICATION</scope>
</reference>
<dbReference type="Proteomes" id="UP000472263">
    <property type="component" value="Chromosome 6"/>
</dbReference>
<dbReference type="GO" id="GO:0005829">
    <property type="term" value="C:cytosol"/>
    <property type="evidence" value="ECO:0007669"/>
    <property type="project" value="TreeGrafter"/>
</dbReference>
<keyword evidence="2" id="KW-1185">Reference proteome</keyword>
<dbReference type="GeneTree" id="ENSGT00390000017767"/>